<dbReference type="KEGG" id="mff:MFFC18_01290"/>
<accession>A0A5B9P5M9</accession>
<protein>
    <submittedName>
        <fullName evidence="2">Transmembrane exosortase (Exosortase_EpsH)</fullName>
    </submittedName>
</protein>
<name>A0A5B9P5M9_9BACT</name>
<feature type="transmembrane region" description="Helical" evidence="1">
    <location>
        <begin position="267"/>
        <end position="290"/>
    </location>
</feature>
<feature type="transmembrane region" description="Helical" evidence="1">
    <location>
        <begin position="302"/>
        <end position="320"/>
    </location>
</feature>
<dbReference type="AlphaFoldDB" id="A0A5B9P5M9"/>
<dbReference type="EMBL" id="CP042912">
    <property type="protein sequence ID" value="QEG20282.1"/>
    <property type="molecule type" value="Genomic_DNA"/>
</dbReference>
<feature type="transmembrane region" description="Helical" evidence="1">
    <location>
        <begin position="133"/>
        <end position="150"/>
    </location>
</feature>
<dbReference type="STRING" id="980251.GCA_001642875_05088"/>
<keyword evidence="1" id="KW-1133">Transmembrane helix</keyword>
<dbReference type="Pfam" id="PF09721">
    <property type="entry name" value="Exosortase_EpsH"/>
    <property type="match status" value="1"/>
</dbReference>
<dbReference type="RefSeq" id="WP_075082885.1">
    <property type="nucleotide sequence ID" value="NZ_CP042912.1"/>
</dbReference>
<dbReference type="NCBIfam" id="NF033780">
    <property type="entry name" value="exosort_XrtU_C"/>
    <property type="match status" value="1"/>
</dbReference>
<keyword evidence="1" id="KW-0472">Membrane</keyword>
<evidence type="ECO:0000256" key="1">
    <source>
        <dbReference type="SAM" id="Phobius"/>
    </source>
</evidence>
<gene>
    <name evidence="2" type="ORF">MFFC18_01290</name>
</gene>
<organism evidence="2 3">
    <name type="scientific">Mariniblastus fucicola</name>
    <dbReference type="NCBI Taxonomy" id="980251"/>
    <lineage>
        <taxon>Bacteria</taxon>
        <taxon>Pseudomonadati</taxon>
        <taxon>Planctomycetota</taxon>
        <taxon>Planctomycetia</taxon>
        <taxon>Pirellulales</taxon>
        <taxon>Pirellulaceae</taxon>
        <taxon>Mariniblastus</taxon>
    </lineage>
</organism>
<dbReference type="Proteomes" id="UP000322214">
    <property type="component" value="Chromosome"/>
</dbReference>
<sequence>MATATAASSDSKSRSSSTSNQSLMKIGLPYLVAIGAQLPMFLLFFRQMMSKTHYQTVWLALFATAAIVWSRWPREEKVPFRESTASNVLLGLGLMMGFGSFLFVEPWFCAASVMLLITSFLLKVVDTDRSNSLWTAALPLFVFLPLPFRWDTTLITTLQRQSAWLTSRLLDLLGLGHYLDGTQILVPGKVGYGIEEACSGVQSFFTLLFIAVVMMVVFRRIKTNLAGGTILSILGLVCLAASITLPFMFYIGVAFIIWGLVGFRAMALVYAAVFWAMFINVLRILLIPVLDVNGIADLTHGIGHIFLGWGALVIGLALLLSTDQLLLFLFGPVDTEMGEAGPFGKLITKFWNQLVSGQEDLNDSEKKKKRKVVSVKASSTQFAWIVAIILAVGGLWQASDVARALFQPGLKVQFFDADITQPMVEEDMPTQLQNWALVEGTGYQMQKRDRGSDLGRRSDVWQYRAPNCNAVVSFDQTFPGWHELTTCYRNSGWKLSNRVVIQPDVPDGEETWDIVEATFTKETGEKAYLLFSHFNGAGEPEQAPINVGTLESFLTRAKNRMSHRVRRSLFSSETYQVQVFVQHYGELGPGVKDEIKSRYLQARDILRQKFLDKNKTAAQ</sequence>
<feature type="transmembrane region" description="Helical" evidence="1">
    <location>
        <begin position="92"/>
        <end position="121"/>
    </location>
</feature>
<reference evidence="2 3" key="1">
    <citation type="submission" date="2019-08" db="EMBL/GenBank/DDBJ databases">
        <title>Deep-cultivation of Planctomycetes and their phenomic and genomic characterization uncovers novel biology.</title>
        <authorList>
            <person name="Wiegand S."/>
            <person name="Jogler M."/>
            <person name="Boedeker C."/>
            <person name="Pinto D."/>
            <person name="Vollmers J."/>
            <person name="Rivas-Marin E."/>
            <person name="Kohn T."/>
            <person name="Peeters S.H."/>
            <person name="Heuer A."/>
            <person name="Rast P."/>
            <person name="Oberbeckmann S."/>
            <person name="Bunk B."/>
            <person name="Jeske O."/>
            <person name="Meyerdierks A."/>
            <person name="Storesund J.E."/>
            <person name="Kallscheuer N."/>
            <person name="Luecker S."/>
            <person name="Lage O.M."/>
            <person name="Pohl T."/>
            <person name="Merkel B.J."/>
            <person name="Hornburger P."/>
            <person name="Mueller R.-W."/>
            <person name="Bruemmer F."/>
            <person name="Labrenz M."/>
            <person name="Spormann A.M."/>
            <person name="Op den Camp H."/>
            <person name="Overmann J."/>
            <person name="Amann R."/>
            <person name="Jetten M.S.M."/>
            <person name="Mascher T."/>
            <person name="Medema M.H."/>
            <person name="Devos D.P."/>
            <person name="Kaster A.-K."/>
            <person name="Ovreas L."/>
            <person name="Rohde M."/>
            <person name="Galperin M.Y."/>
            <person name="Jogler C."/>
        </authorList>
    </citation>
    <scope>NUCLEOTIDE SEQUENCE [LARGE SCALE GENOMIC DNA]</scope>
    <source>
        <strain evidence="2 3">FC18</strain>
    </source>
</reference>
<dbReference type="OrthoDB" id="292749at2"/>
<evidence type="ECO:0000313" key="2">
    <source>
        <dbReference type="EMBL" id="QEG20282.1"/>
    </source>
</evidence>
<dbReference type="InterPro" id="IPR019127">
    <property type="entry name" value="Exosortase"/>
</dbReference>
<feature type="transmembrane region" description="Helical" evidence="1">
    <location>
        <begin position="230"/>
        <end position="261"/>
    </location>
</feature>
<feature type="transmembrane region" description="Helical" evidence="1">
    <location>
        <begin position="56"/>
        <end position="72"/>
    </location>
</feature>
<evidence type="ECO:0000313" key="3">
    <source>
        <dbReference type="Proteomes" id="UP000322214"/>
    </source>
</evidence>
<keyword evidence="1 2" id="KW-0812">Transmembrane</keyword>
<proteinExistence type="predicted"/>
<feature type="transmembrane region" description="Helical" evidence="1">
    <location>
        <begin position="26"/>
        <end position="44"/>
    </location>
</feature>
<feature type="transmembrane region" description="Helical" evidence="1">
    <location>
        <begin position="200"/>
        <end position="218"/>
    </location>
</feature>
<keyword evidence="3" id="KW-1185">Reference proteome</keyword>